<dbReference type="Gene3D" id="3.40.50.850">
    <property type="entry name" value="Isochorismatase-like"/>
    <property type="match status" value="1"/>
</dbReference>
<evidence type="ECO:0000259" key="2">
    <source>
        <dbReference type="Pfam" id="PF00857"/>
    </source>
</evidence>
<dbReference type="STRING" id="1344003.SAMN05445060_0486"/>
<dbReference type="InterPro" id="IPR050272">
    <property type="entry name" value="Isochorismatase-like_hydrls"/>
</dbReference>
<keyword evidence="4" id="KW-1185">Reference proteome</keyword>
<accession>A0A1N7D0D1</accession>
<dbReference type="CDD" id="cd00431">
    <property type="entry name" value="cysteine_hydrolases"/>
    <property type="match status" value="1"/>
</dbReference>
<keyword evidence="1" id="KW-0378">Hydrolase</keyword>
<sequence length="185" mass="19198">MTITTIDPTAALIVIDLQQGIAGAPTIHPSHEVAARGGELAAAFRERDLPVVLVSVSGVAPGRTDQGGGTTRTFGADFADLLPEVNQQPGDHTLTKYRWGAFEGTDLLNTLHDLGVTQVVVVGISTSAGVESTARSAHGHGFHVTIATDAVTDTNASAHENSLTAIFPRMAETGTVAEIINALPR</sequence>
<dbReference type="GO" id="GO:0016787">
    <property type="term" value="F:hydrolase activity"/>
    <property type="evidence" value="ECO:0007669"/>
    <property type="project" value="UniProtKB-KW"/>
</dbReference>
<dbReference type="PANTHER" id="PTHR43540:SF7">
    <property type="entry name" value="ISOCHORISMATASE FAMILY PROTEIN YECD"/>
    <property type="match status" value="1"/>
</dbReference>
<evidence type="ECO:0000313" key="4">
    <source>
        <dbReference type="Proteomes" id="UP000186218"/>
    </source>
</evidence>
<proteinExistence type="predicted"/>
<dbReference type="AlphaFoldDB" id="A0A1N7D0D1"/>
<evidence type="ECO:0000313" key="3">
    <source>
        <dbReference type="EMBL" id="SIR69336.1"/>
    </source>
</evidence>
<reference evidence="3 4" key="1">
    <citation type="submission" date="2017-01" db="EMBL/GenBank/DDBJ databases">
        <authorList>
            <person name="Mah S.A."/>
            <person name="Swanson W.J."/>
            <person name="Moy G.W."/>
            <person name="Vacquier V.D."/>
        </authorList>
    </citation>
    <scope>NUCLEOTIDE SEQUENCE [LARGE SCALE GENOMIC DNA]</scope>
    <source>
        <strain evidence="3 4">CPCC 203464</strain>
    </source>
</reference>
<gene>
    <name evidence="3" type="ORF">SAMN05445060_0486</name>
</gene>
<feature type="domain" description="Isochorismatase-like" evidence="2">
    <location>
        <begin position="10"/>
        <end position="178"/>
    </location>
</feature>
<dbReference type="RefSeq" id="WP_076476096.1">
    <property type="nucleotide sequence ID" value="NZ_FTNT01000001.1"/>
</dbReference>
<dbReference type="OrthoDB" id="3174612at2"/>
<dbReference type="PANTHER" id="PTHR43540">
    <property type="entry name" value="PEROXYUREIDOACRYLATE/UREIDOACRYLATE AMIDOHYDROLASE-RELATED"/>
    <property type="match status" value="1"/>
</dbReference>
<protein>
    <submittedName>
        <fullName evidence="3">Nicotinamidase-related amidase</fullName>
    </submittedName>
</protein>
<name>A0A1N7D0D1_9NOCA</name>
<dbReference type="Proteomes" id="UP000186218">
    <property type="component" value="Unassembled WGS sequence"/>
</dbReference>
<dbReference type="InterPro" id="IPR000868">
    <property type="entry name" value="Isochorismatase-like_dom"/>
</dbReference>
<dbReference type="InterPro" id="IPR036380">
    <property type="entry name" value="Isochorismatase-like_sf"/>
</dbReference>
<dbReference type="Pfam" id="PF00857">
    <property type="entry name" value="Isochorismatase"/>
    <property type="match status" value="1"/>
</dbReference>
<organism evidence="3 4">
    <name type="scientific">Williamsia sterculiae</name>
    <dbReference type="NCBI Taxonomy" id="1344003"/>
    <lineage>
        <taxon>Bacteria</taxon>
        <taxon>Bacillati</taxon>
        <taxon>Actinomycetota</taxon>
        <taxon>Actinomycetes</taxon>
        <taxon>Mycobacteriales</taxon>
        <taxon>Nocardiaceae</taxon>
        <taxon>Williamsia</taxon>
    </lineage>
</organism>
<evidence type="ECO:0000256" key="1">
    <source>
        <dbReference type="ARBA" id="ARBA00022801"/>
    </source>
</evidence>
<dbReference type="SUPFAM" id="SSF52499">
    <property type="entry name" value="Isochorismatase-like hydrolases"/>
    <property type="match status" value="1"/>
</dbReference>
<dbReference type="EMBL" id="FTNT01000001">
    <property type="protein sequence ID" value="SIR69336.1"/>
    <property type="molecule type" value="Genomic_DNA"/>
</dbReference>